<dbReference type="PIRSF" id="PIRSF001492">
    <property type="entry name" value="IPGAM"/>
    <property type="match status" value="1"/>
</dbReference>
<comment type="function">
    <text evidence="10">Catalyzes the interconversion of 2-phosphoglycerate and 3-phosphoglycerate.</text>
</comment>
<dbReference type="InterPro" id="IPR011258">
    <property type="entry name" value="BPG-indep_PGM_N"/>
</dbReference>
<evidence type="ECO:0000256" key="7">
    <source>
        <dbReference type="ARBA" id="ARBA00023211"/>
    </source>
</evidence>
<evidence type="ECO:0000259" key="15">
    <source>
        <dbReference type="Pfam" id="PF06415"/>
    </source>
</evidence>
<evidence type="ECO:0000256" key="5">
    <source>
        <dbReference type="ARBA" id="ARBA00022723"/>
    </source>
</evidence>
<dbReference type="Pfam" id="PF01676">
    <property type="entry name" value="Metalloenzyme"/>
    <property type="match status" value="1"/>
</dbReference>
<sequence>MPKKPLVLMILDGWGNRAACSDNAISLANPVHFCSLQTKYPSTLLACSGKDVGLPAGQMGNSEVGHLNIGSGRIVFQEISRISNAIEDGSFFSNPVFLASLNSARAKNGTVHLMGLLSDGGVHSHSEHIYALLRLCQIQQVEKVFVHAFLDGRDVGPQTAGKYIAELEEKMQRLGVGKMATLGGRFYGMDRDKHWDRIEKAYDAMVLGEGRKAPNAFAALQNSYEARLSDEFMEPVVIIDEKGEPLGLIEDGDSIIFFNFRADRARQISRAFTDRELHSCKRKVRPEVFFVCLTQYDATIEAPVAFPPQNLENTLGEVLAAAGLKQLRIAETEKYAHVTFFFNGGVEAANPGEDRILIPSPAVATYNLQPEMSAPEVSKRVIQEIERDFYDVVIMNYANPDMVGHTGILEAAVKAVKAVDESMIEVVRLVREKGGITLITADHGNCEMMVCPQTGNPFTAHTCEKVPFILVSDGHIDCQLRDDAILSDIAPTILELLDLPVPAEMTGKSLLRGEA</sequence>
<organism evidence="16 17">
    <name type="scientific">Syntrophomonas wolfei subsp. wolfei (strain DSM 2245B / Goettingen)</name>
    <dbReference type="NCBI Taxonomy" id="335541"/>
    <lineage>
        <taxon>Bacteria</taxon>
        <taxon>Bacillati</taxon>
        <taxon>Bacillota</taxon>
        <taxon>Clostridia</taxon>
        <taxon>Eubacteriales</taxon>
        <taxon>Syntrophomonadaceae</taxon>
        <taxon>Syntrophomonas</taxon>
    </lineage>
</organism>
<dbReference type="EMBL" id="CP000448">
    <property type="protein sequence ID" value="ABI67623.1"/>
    <property type="molecule type" value="Genomic_DNA"/>
</dbReference>
<dbReference type="CDD" id="cd16010">
    <property type="entry name" value="iPGM"/>
    <property type="match status" value="1"/>
</dbReference>
<keyword evidence="8 10" id="KW-0413">Isomerase</keyword>
<dbReference type="HOGENOM" id="CLU_026099_2_0_9"/>
<name>Q0B081_SYNWW</name>
<keyword evidence="17" id="KW-1185">Reference proteome</keyword>
<feature type="domain" description="BPG-independent PGAM N-terminal" evidence="15">
    <location>
        <begin position="82"/>
        <end position="297"/>
    </location>
</feature>
<feature type="binding site" evidence="10 13">
    <location>
        <position position="401"/>
    </location>
    <ligand>
        <name>Mn(2+)</name>
        <dbReference type="ChEBI" id="CHEBI:29035"/>
        <label>1</label>
    </ligand>
</feature>
<evidence type="ECO:0000256" key="13">
    <source>
        <dbReference type="PIRSR" id="PIRSR001492-3"/>
    </source>
</evidence>
<evidence type="ECO:0000313" key="16">
    <source>
        <dbReference type="EMBL" id="ABI67623.1"/>
    </source>
</evidence>
<feature type="domain" description="Metalloenzyme" evidence="14">
    <location>
        <begin position="4"/>
        <end position="499"/>
    </location>
</feature>
<feature type="binding site" evidence="10 13">
    <location>
        <position position="405"/>
    </location>
    <ligand>
        <name>Mn(2+)</name>
        <dbReference type="ChEBI" id="CHEBI:29035"/>
        <label>1</label>
    </ligand>
</feature>
<dbReference type="STRING" id="335541.Swol_0275"/>
<comment type="similarity">
    <text evidence="3 10">Belongs to the BPG-independent phosphoglycerate mutase family.</text>
</comment>
<dbReference type="RefSeq" id="WP_011639732.1">
    <property type="nucleotide sequence ID" value="NC_008346.1"/>
</dbReference>
<dbReference type="PANTHER" id="PTHR31637:SF0">
    <property type="entry name" value="2,3-BISPHOSPHOGLYCERATE-INDEPENDENT PHOSPHOGLYCERATE MUTASE"/>
    <property type="match status" value="1"/>
</dbReference>
<feature type="binding site" evidence="10 12">
    <location>
        <begin position="153"/>
        <end position="154"/>
    </location>
    <ligand>
        <name>substrate</name>
    </ligand>
</feature>
<dbReference type="NCBIfam" id="TIGR01307">
    <property type="entry name" value="pgm_bpd_ind"/>
    <property type="match status" value="1"/>
</dbReference>
<dbReference type="GO" id="GO:0006007">
    <property type="term" value="P:glucose catabolic process"/>
    <property type="evidence" value="ECO:0007669"/>
    <property type="project" value="InterPro"/>
</dbReference>
<protein>
    <recommendedName>
        <fullName evidence="9 10">2,3-bisphosphoglycerate-independent phosphoglycerate mutase</fullName>
        <shortName evidence="10">BPG-independent PGAM</shortName>
        <shortName evidence="10">Phosphoglyceromutase</shortName>
        <shortName evidence="10">iPGM</shortName>
        <ecNumber evidence="4 10">5.4.2.12</ecNumber>
    </recommendedName>
</protein>
<dbReference type="GO" id="GO:0030145">
    <property type="term" value="F:manganese ion binding"/>
    <property type="evidence" value="ECO:0007669"/>
    <property type="project" value="UniProtKB-UniRule"/>
</dbReference>
<feature type="binding site" evidence="10 13">
    <location>
        <position position="461"/>
    </location>
    <ligand>
        <name>Mn(2+)</name>
        <dbReference type="ChEBI" id="CHEBI:29035"/>
        <label>1</label>
    </ligand>
</feature>
<feature type="binding site" evidence="10 13">
    <location>
        <position position="62"/>
    </location>
    <ligand>
        <name>Mn(2+)</name>
        <dbReference type="ChEBI" id="CHEBI:29035"/>
        <label>2</label>
    </ligand>
</feature>
<dbReference type="OrthoDB" id="9800863at2"/>
<dbReference type="Gene3D" id="3.40.720.10">
    <property type="entry name" value="Alkaline Phosphatase, subunit A"/>
    <property type="match status" value="1"/>
</dbReference>
<feature type="binding site" evidence="10 13">
    <location>
        <position position="442"/>
    </location>
    <ligand>
        <name>Mn(2+)</name>
        <dbReference type="ChEBI" id="CHEBI:29035"/>
        <label>2</label>
    </ligand>
</feature>
<evidence type="ECO:0000256" key="10">
    <source>
        <dbReference type="HAMAP-Rule" id="MF_01038"/>
    </source>
</evidence>
<feature type="binding site" evidence="10 13">
    <location>
        <position position="443"/>
    </location>
    <ligand>
        <name>Mn(2+)</name>
        <dbReference type="ChEBI" id="CHEBI:29035"/>
        <label>2</label>
    </ligand>
</feature>
<evidence type="ECO:0000313" key="17">
    <source>
        <dbReference type="Proteomes" id="UP000001968"/>
    </source>
</evidence>
<dbReference type="KEGG" id="swo:Swol_0275"/>
<evidence type="ECO:0000256" key="8">
    <source>
        <dbReference type="ARBA" id="ARBA00023235"/>
    </source>
</evidence>
<comment type="subunit">
    <text evidence="10">Monomer.</text>
</comment>
<dbReference type="eggNOG" id="COG0696">
    <property type="taxonomic scope" value="Bacteria"/>
</dbReference>
<feature type="binding site" evidence="10 12">
    <location>
        <begin position="261"/>
        <end position="264"/>
    </location>
    <ligand>
        <name>substrate</name>
    </ligand>
</feature>
<dbReference type="GO" id="GO:0006096">
    <property type="term" value="P:glycolytic process"/>
    <property type="evidence" value="ECO:0007669"/>
    <property type="project" value="UniProtKB-UniRule"/>
</dbReference>
<keyword evidence="5 10" id="KW-0479">Metal-binding</keyword>
<comment type="catalytic activity">
    <reaction evidence="1 10">
        <text>(2R)-2-phosphoglycerate = (2R)-3-phosphoglycerate</text>
        <dbReference type="Rhea" id="RHEA:15901"/>
        <dbReference type="ChEBI" id="CHEBI:58272"/>
        <dbReference type="ChEBI" id="CHEBI:58289"/>
        <dbReference type="EC" id="5.4.2.12"/>
    </reaction>
</comment>
<dbReference type="HAMAP" id="MF_01038">
    <property type="entry name" value="GpmI"/>
    <property type="match status" value="1"/>
</dbReference>
<dbReference type="Proteomes" id="UP000001968">
    <property type="component" value="Chromosome"/>
</dbReference>
<gene>
    <name evidence="10" type="primary">gpmI</name>
    <name evidence="16" type="ordered locus">Swol_0275</name>
</gene>
<dbReference type="FunFam" id="3.40.1450.10:FF:000001">
    <property type="entry name" value="2,3-bisphosphoglycerate-independent phosphoglycerate mutase"/>
    <property type="match status" value="1"/>
</dbReference>
<dbReference type="Pfam" id="PF06415">
    <property type="entry name" value="iPGM_N"/>
    <property type="match status" value="1"/>
</dbReference>
<dbReference type="GO" id="GO:0005829">
    <property type="term" value="C:cytosol"/>
    <property type="evidence" value="ECO:0007669"/>
    <property type="project" value="TreeGrafter"/>
</dbReference>
<feature type="binding site" evidence="10 12">
    <location>
        <position position="185"/>
    </location>
    <ligand>
        <name>substrate</name>
    </ligand>
</feature>
<evidence type="ECO:0000256" key="4">
    <source>
        <dbReference type="ARBA" id="ARBA00012026"/>
    </source>
</evidence>
<dbReference type="GO" id="GO:0004619">
    <property type="term" value="F:phosphoglycerate mutase activity"/>
    <property type="evidence" value="ECO:0007669"/>
    <property type="project" value="UniProtKB-UniRule"/>
</dbReference>
<feature type="binding site" evidence="10 12">
    <location>
        <position position="334"/>
    </location>
    <ligand>
        <name>substrate</name>
    </ligand>
</feature>
<evidence type="ECO:0000256" key="2">
    <source>
        <dbReference type="ARBA" id="ARBA00004798"/>
    </source>
</evidence>
<dbReference type="SUPFAM" id="SSF64158">
    <property type="entry name" value="2,3-Bisphosphoglycerate-independent phosphoglycerate mutase, substrate-binding domain"/>
    <property type="match status" value="1"/>
</dbReference>
<evidence type="ECO:0000256" key="3">
    <source>
        <dbReference type="ARBA" id="ARBA00008819"/>
    </source>
</evidence>
<dbReference type="Gene3D" id="3.40.1450.10">
    <property type="entry name" value="BPG-independent phosphoglycerate mutase, domain B"/>
    <property type="match status" value="1"/>
</dbReference>
<feature type="binding site" evidence="10 12">
    <location>
        <position position="191"/>
    </location>
    <ligand>
        <name>substrate</name>
    </ligand>
</feature>
<feature type="active site" description="Phosphoserine intermediate" evidence="10 11">
    <location>
        <position position="62"/>
    </location>
</feature>
<dbReference type="InterPro" id="IPR017850">
    <property type="entry name" value="Alkaline_phosphatase_core_sf"/>
</dbReference>
<evidence type="ECO:0000256" key="1">
    <source>
        <dbReference type="ARBA" id="ARBA00000370"/>
    </source>
</evidence>
<accession>Q0B081</accession>
<feature type="binding site" evidence="10 12">
    <location>
        <position position="123"/>
    </location>
    <ligand>
        <name>substrate</name>
    </ligand>
</feature>
<evidence type="ECO:0000256" key="12">
    <source>
        <dbReference type="PIRSR" id="PIRSR001492-2"/>
    </source>
</evidence>
<dbReference type="PANTHER" id="PTHR31637">
    <property type="entry name" value="2,3-BISPHOSPHOGLYCERATE-INDEPENDENT PHOSPHOGLYCERATE MUTASE"/>
    <property type="match status" value="1"/>
</dbReference>
<dbReference type="InterPro" id="IPR005995">
    <property type="entry name" value="Pgm_bpd_ind"/>
</dbReference>
<comment type="pathway">
    <text evidence="2 10">Carbohydrate degradation; glycolysis; pyruvate from D-glyceraldehyde 3-phosphate: step 3/5.</text>
</comment>
<comment type="cofactor">
    <cofactor evidence="10">
        <name>Mn(2+)</name>
        <dbReference type="ChEBI" id="CHEBI:29035"/>
    </cofactor>
    <text evidence="10">Binds 2 manganese ions per subunit.</text>
</comment>
<evidence type="ECO:0000256" key="11">
    <source>
        <dbReference type="PIRSR" id="PIRSR001492-1"/>
    </source>
</evidence>
<evidence type="ECO:0000256" key="9">
    <source>
        <dbReference type="ARBA" id="ARBA00071648"/>
    </source>
</evidence>
<feature type="binding site" evidence="10 13">
    <location>
        <position position="12"/>
    </location>
    <ligand>
        <name>Mn(2+)</name>
        <dbReference type="ChEBI" id="CHEBI:29035"/>
        <label>2</label>
    </ligand>
</feature>
<dbReference type="InterPro" id="IPR036646">
    <property type="entry name" value="PGAM_B_sf"/>
</dbReference>
<dbReference type="AlphaFoldDB" id="Q0B081"/>
<reference evidence="17" key="1">
    <citation type="journal article" date="2010" name="Environ. Microbiol.">
        <title>The genome of Syntrophomonas wolfei: new insights into syntrophic metabolism and biohydrogen production.</title>
        <authorList>
            <person name="Sieber J.R."/>
            <person name="Sims D.R."/>
            <person name="Han C."/>
            <person name="Kim E."/>
            <person name="Lykidis A."/>
            <person name="Lapidus A.L."/>
            <person name="McDonnald E."/>
            <person name="Rohlin L."/>
            <person name="Culley D.E."/>
            <person name="Gunsalus R."/>
            <person name="McInerney M.J."/>
        </authorList>
    </citation>
    <scope>NUCLEOTIDE SEQUENCE [LARGE SCALE GENOMIC DNA]</scope>
    <source>
        <strain evidence="17">DSM 2245B / Goettingen</strain>
    </source>
</reference>
<keyword evidence="6 10" id="KW-0324">Glycolysis</keyword>
<dbReference type="UniPathway" id="UPA00109">
    <property type="reaction ID" value="UER00186"/>
</dbReference>
<evidence type="ECO:0000259" key="14">
    <source>
        <dbReference type="Pfam" id="PF01676"/>
    </source>
</evidence>
<dbReference type="InterPro" id="IPR006124">
    <property type="entry name" value="Metalloenzyme"/>
</dbReference>
<keyword evidence="7 10" id="KW-0464">Manganese</keyword>
<proteinExistence type="inferred from homology"/>
<evidence type="ECO:0000256" key="6">
    <source>
        <dbReference type="ARBA" id="ARBA00023152"/>
    </source>
</evidence>
<dbReference type="SUPFAM" id="SSF53649">
    <property type="entry name" value="Alkaline phosphatase-like"/>
    <property type="match status" value="1"/>
</dbReference>
<dbReference type="EC" id="5.4.2.12" evidence="4 10"/>